<feature type="compositionally biased region" description="Pro residues" evidence="1">
    <location>
        <begin position="192"/>
        <end position="208"/>
    </location>
</feature>
<feature type="compositionally biased region" description="Low complexity" evidence="1">
    <location>
        <begin position="438"/>
        <end position="459"/>
    </location>
</feature>
<feature type="compositionally biased region" description="Low complexity" evidence="1">
    <location>
        <begin position="641"/>
        <end position="650"/>
    </location>
</feature>
<dbReference type="AlphaFoldDB" id="A0A1Y1IEC4"/>
<name>A0A1Y1IEC4_KLENI</name>
<feature type="region of interest" description="Disordered" evidence="1">
    <location>
        <begin position="425"/>
        <end position="466"/>
    </location>
</feature>
<feature type="compositionally biased region" description="Low complexity" evidence="1">
    <location>
        <begin position="336"/>
        <end position="350"/>
    </location>
</feature>
<feature type="region of interest" description="Disordered" evidence="1">
    <location>
        <begin position="699"/>
        <end position="724"/>
    </location>
</feature>
<feature type="compositionally biased region" description="Low complexity" evidence="1">
    <location>
        <begin position="70"/>
        <end position="83"/>
    </location>
</feature>
<dbReference type="Proteomes" id="UP000054558">
    <property type="component" value="Unassembled WGS sequence"/>
</dbReference>
<feature type="region of interest" description="Disordered" evidence="1">
    <location>
        <begin position="183"/>
        <end position="279"/>
    </location>
</feature>
<feature type="region of interest" description="Disordered" evidence="1">
    <location>
        <begin position="614"/>
        <end position="675"/>
    </location>
</feature>
<feature type="compositionally biased region" description="Acidic residues" evidence="1">
    <location>
        <begin position="799"/>
        <end position="816"/>
    </location>
</feature>
<organism evidence="2 3">
    <name type="scientific">Klebsormidium nitens</name>
    <name type="common">Green alga</name>
    <name type="synonym">Ulothrix nitens</name>
    <dbReference type="NCBI Taxonomy" id="105231"/>
    <lineage>
        <taxon>Eukaryota</taxon>
        <taxon>Viridiplantae</taxon>
        <taxon>Streptophyta</taxon>
        <taxon>Klebsormidiophyceae</taxon>
        <taxon>Klebsormidiales</taxon>
        <taxon>Klebsormidiaceae</taxon>
        <taxon>Klebsormidium</taxon>
    </lineage>
</organism>
<feature type="compositionally biased region" description="Pro residues" evidence="1">
    <location>
        <begin position="619"/>
        <end position="635"/>
    </location>
</feature>
<dbReference type="InterPro" id="IPR006476">
    <property type="entry name" value="CHP01589_pln"/>
</dbReference>
<proteinExistence type="predicted"/>
<evidence type="ECO:0000256" key="1">
    <source>
        <dbReference type="SAM" id="MobiDB-lite"/>
    </source>
</evidence>
<reference evidence="2 3" key="1">
    <citation type="journal article" date="2014" name="Nat. Commun.">
        <title>Klebsormidium flaccidum genome reveals primary factors for plant terrestrial adaptation.</title>
        <authorList>
            <person name="Hori K."/>
            <person name="Maruyama F."/>
            <person name="Fujisawa T."/>
            <person name="Togashi T."/>
            <person name="Yamamoto N."/>
            <person name="Seo M."/>
            <person name="Sato S."/>
            <person name="Yamada T."/>
            <person name="Mori H."/>
            <person name="Tajima N."/>
            <person name="Moriyama T."/>
            <person name="Ikeuchi M."/>
            <person name="Watanabe M."/>
            <person name="Wada H."/>
            <person name="Kobayashi K."/>
            <person name="Saito M."/>
            <person name="Masuda T."/>
            <person name="Sasaki-Sekimoto Y."/>
            <person name="Mashiguchi K."/>
            <person name="Awai K."/>
            <person name="Shimojima M."/>
            <person name="Masuda S."/>
            <person name="Iwai M."/>
            <person name="Nobusawa T."/>
            <person name="Narise T."/>
            <person name="Kondo S."/>
            <person name="Saito H."/>
            <person name="Sato R."/>
            <person name="Murakawa M."/>
            <person name="Ihara Y."/>
            <person name="Oshima-Yamada Y."/>
            <person name="Ohtaka K."/>
            <person name="Satoh M."/>
            <person name="Sonobe K."/>
            <person name="Ishii M."/>
            <person name="Ohtani R."/>
            <person name="Kanamori-Sato M."/>
            <person name="Honoki R."/>
            <person name="Miyazaki D."/>
            <person name="Mochizuki H."/>
            <person name="Umetsu J."/>
            <person name="Higashi K."/>
            <person name="Shibata D."/>
            <person name="Kamiya Y."/>
            <person name="Sato N."/>
            <person name="Nakamura Y."/>
            <person name="Tabata S."/>
            <person name="Ida S."/>
            <person name="Kurokawa K."/>
            <person name="Ohta H."/>
        </authorList>
    </citation>
    <scope>NUCLEOTIDE SEQUENCE [LARGE SCALE GENOMIC DNA]</scope>
    <source>
        <strain evidence="2 3">NIES-2285</strain>
    </source>
</reference>
<feature type="region of interest" description="Disordered" evidence="1">
    <location>
        <begin position="1"/>
        <end position="126"/>
    </location>
</feature>
<keyword evidence="3" id="KW-1185">Reference proteome</keyword>
<dbReference type="PANTHER" id="PTHR31871">
    <property type="entry name" value="OS02G0137100 PROTEIN"/>
    <property type="match status" value="1"/>
</dbReference>
<feature type="region of interest" description="Disordered" evidence="1">
    <location>
        <begin position="368"/>
        <end position="406"/>
    </location>
</feature>
<feature type="compositionally biased region" description="Low complexity" evidence="1">
    <location>
        <begin position="218"/>
        <end position="235"/>
    </location>
</feature>
<dbReference type="Pfam" id="PF09713">
    <property type="entry name" value="A_thal_3526"/>
    <property type="match status" value="1"/>
</dbReference>
<protein>
    <submittedName>
        <fullName evidence="2">Uncharacterized protein</fullName>
    </submittedName>
</protein>
<sequence>MSGEVEVAGPHAPGPFPSPFHESGQGDDQNSFLPAQSDAGVAPTGVEKTEASNGATGAQNDGNGGGEGAAGLDPLDAAVAPPGSSGGGEPLIEAPSEMREDPPGNAASVASGPGPGEQQPSTMIPIGAMGPPGAPGMLVPRPPMHQGMPAPMQILGPGRGAMRPPGPVSLPGGVRPVLVKGASAGRGLGPGPRGPGPPLVRGGPPPGGGVPGVGRGMPAGAAGRGEAPQGMRPQAPGGGRGQPGAPAAGRGAPPGSKAPAPLAQGVPMGTQGQFIQPPHGYMQPYPHVYHYPGPVMHPSHFQGGPPSSHMLPPPPIQLSPGGKHVGSQPSPGGPQKGASKQGAAGDKAGAGVRGGGALQAVAIAPAPAPPQVVRPAPPPRYTNQGKKPLGRPPKQGGAAQARLAPKGAQRLVQSGGGVGKQVAVTGQAKGGAPPPAAGKPGASALGAPPGGRAPSPSNSGGKGGPARKISCEDIQLVQNLIERCLQLYMNQREVIQTLSFQAKIEPGFTSLVWQKLEEQNPAFFAGYYVRLKVKEQITLFNHLLDQHVHLMHKLRNYAPHTHKQPHPLPPPPHLHPMGPPPPYGVPMPRPPAPGMPLHPGMPGLHPPGMLNGGAHMAMGPPPGPPGPFAPHPGGPPGSMALGSPLQSSGSPLPPGLGPGSSPGGIPPSSSDATPAFEPFAAINMGGPPDMPMEASFMSPEAHPPVHHEEPHSAEGGALTPGDTGIGMKPSESLGALGHLPRNFSLSDLTGAAELGGNNLSANDGQLGLLGSLSGSPLVFSPDSAEAFLRSPDRNLDADFAGDDPLLEDGTPTDDPLDFDKLR</sequence>
<gene>
    <name evidence="2" type="ORF">KFL_005080140</name>
</gene>
<dbReference type="EMBL" id="DF237457">
    <property type="protein sequence ID" value="GAQ89305.1"/>
    <property type="molecule type" value="Genomic_DNA"/>
</dbReference>
<feature type="compositionally biased region" description="Basic and acidic residues" evidence="1">
    <location>
        <begin position="703"/>
        <end position="712"/>
    </location>
</feature>
<feature type="region of interest" description="Disordered" evidence="1">
    <location>
        <begin position="299"/>
        <end position="353"/>
    </location>
</feature>
<dbReference type="NCBIfam" id="TIGR01589">
    <property type="entry name" value="A_thal_3526"/>
    <property type="match status" value="1"/>
</dbReference>
<feature type="region of interest" description="Disordered" evidence="1">
    <location>
        <begin position="559"/>
        <end position="602"/>
    </location>
</feature>
<dbReference type="OMA" id="PPQKIGN"/>
<dbReference type="OrthoDB" id="1620396at2759"/>
<evidence type="ECO:0000313" key="2">
    <source>
        <dbReference type="EMBL" id="GAQ89305.1"/>
    </source>
</evidence>
<feature type="compositionally biased region" description="Pro residues" evidence="1">
    <location>
        <begin position="566"/>
        <end position="596"/>
    </location>
</feature>
<feature type="compositionally biased region" description="Low complexity" evidence="1">
    <location>
        <begin position="243"/>
        <end position="263"/>
    </location>
</feature>
<feature type="region of interest" description="Disordered" evidence="1">
    <location>
        <begin position="794"/>
        <end position="822"/>
    </location>
</feature>
<feature type="compositionally biased region" description="Pro residues" evidence="1">
    <location>
        <begin position="368"/>
        <end position="380"/>
    </location>
</feature>
<dbReference type="STRING" id="105231.A0A1Y1IEC4"/>
<evidence type="ECO:0000313" key="3">
    <source>
        <dbReference type="Proteomes" id="UP000054558"/>
    </source>
</evidence>
<accession>A0A1Y1IEC4</accession>
<dbReference type="PANTHER" id="PTHR31871:SF1">
    <property type="entry name" value="HISTIDINE-TRNA LIGASE"/>
    <property type="match status" value="1"/>
</dbReference>